<dbReference type="EMBL" id="OZ037944">
    <property type="protein sequence ID" value="CAL1697341.1"/>
    <property type="molecule type" value="Genomic_DNA"/>
</dbReference>
<dbReference type="Proteomes" id="UP001497453">
    <property type="component" value="Chromosome 1"/>
</dbReference>
<organism evidence="1 2">
    <name type="scientific">Somion occarium</name>
    <dbReference type="NCBI Taxonomy" id="3059160"/>
    <lineage>
        <taxon>Eukaryota</taxon>
        <taxon>Fungi</taxon>
        <taxon>Dikarya</taxon>
        <taxon>Basidiomycota</taxon>
        <taxon>Agaricomycotina</taxon>
        <taxon>Agaricomycetes</taxon>
        <taxon>Polyporales</taxon>
        <taxon>Cerrenaceae</taxon>
        <taxon>Somion</taxon>
    </lineage>
</organism>
<sequence>MEGDIKLKIHSQLAYNSIPSNSVLSYMSRHVCLLLTASSAGIQLLAVLQQSTEFPSGFDTSITLVLPVSLKRYLNPGDASCPRIHRC</sequence>
<protein>
    <submittedName>
        <fullName evidence="1">Uncharacterized protein</fullName>
    </submittedName>
</protein>
<name>A0ABP1CNS6_9APHY</name>
<evidence type="ECO:0000313" key="2">
    <source>
        <dbReference type="Proteomes" id="UP001497453"/>
    </source>
</evidence>
<proteinExistence type="predicted"/>
<gene>
    <name evidence="1" type="ORF">GFSPODELE1_LOCUS1610</name>
</gene>
<keyword evidence="2" id="KW-1185">Reference proteome</keyword>
<reference evidence="2" key="1">
    <citation type="submission" date="2024-04" db="EMBL/GenBank/DDBJ databases">
        <authorList>
            <person name="Shaw F."/>
            <person name="Minotto A."/>
        </authorList>
    </citation>
    <scope>NUCLEOTIDE SEQUENCE [LARGE SCALE GENOMIC DNA]</scope>
</reference>
<accession>A0ABP1CNS6</accession>
<evidence type="ECO:0000313" key="1">
    <source>
        <dbReference type="EMBL" id="CAL1697341.1"/>
    </source>
</evidence>